<protein>
    <submittedName>
        <fullName evidence="2">Uncharacterized protein</fullName>
    </submittedName>
</protein>
<feature type="compositionally biased region" description="Basic and acidic residues" evidence="1">
    <location>
        <begin position="13"/>
        <end position="36"/>
    </location>
</feature>
<proteinExistence type="predicted"/>
<sequence length="95" mass="10608">MILKTTMTIKASNDIRDNKDSNDNKGSKDSNGENKDSVIKSIWYGGEDVNVLNMDKAEVEEALQDLDSAWKETFNEDLPSLDKLLDNIDSNGVNK</sequence>
<name>A0A3P3QW28_9FIRM</name>
<dbReference type="AlphaFoldDB" id="A0A3P3QW28"/>
<gene>
    <name evidence="2" type="ORF">EHV10_11730</name>
</gene>
<feature type="compositionally biased region" description="Polar residues" evidence="1">
    <location>
        <begin position="1"/>
        <end position="11"/>
    </location>
</feature>
<evidence type="ECO:0000256" key="1">
    <source>
        <dbReference type="SAM" id="MobiDB-lite"/>
    </source>
</evidence>
<organism evidence="2 3">
    <name type="scientific">Lachnoanaerobaculum gingivalis</name>
    <dbReference type="NCBI Taxonomy" id="2490855"/>
    <lineage>
        <taxon>Bacteria</taxon>
        <taxon>Bacillati</taxon>
        <taxon>Bacillota</taxon>
        <taxon>Clostridia</taxon>
        <taxon>Lachnospirales</taxon>
        <taxon>Lachnospiraceae</taxon>
        <taxon>Lachnoanaerobaculum</taxon>
    </lineage>
</organism>
<feature type="region of interest" description="Disordered" evidence="1">
    <location>
        <begin position="1"/>
        <end position="36"/>
    </location>
</feature>
<reference evidence="2 3" key="1">
    <citation type="submission" date="2018-11" db="EMBL/GenBank/DDBJ databases">
        <title>Genome sequencing of Lachnoanaerobaculum sp. KCOM 2030 (= ChDC B114).</title>
        <authorList>
            <person name="Kook J.-K."/>
            <person name="Park S.-N."/>
            <person name="Lim Y.K."/>
        </authorList>
    </citation>
    <scope>NUCLEOTIDE SEQUENCE [LARGE SCALE GENOMIC DNA]</scope>
    <source>
        <strain evidence="2 3">KCOM 2030</strain>
    </source>
</reference>
<evidence type="ECO:0000313" key="2">
    <source>
        <dbReference type="EMBL" id="RRJ24928.1"/>
    </source>
</evidence>
<evidence type="ECO:0000313" key="3">
    <source>
        <dbReference type="Proteomes" id="UP000272490"/>
    </source>
</evidence>
<accession>A0A3P3QW28</accession>
<keyword evidence="3" id="KW-1185">Reference proteome</keyword>
<dbReference type="RefSeq" id="WP_128674802.1">
    <property type="nucleotide sequence ID" value="NZ_RRCO01000005.1"/>
</dbReference>
<dbReference type="EMBL" id="RRCO01000005">
    <property type="protein sequence ID" value="RRJ24928.1"/>
    <property type="molecule type" value="Genomic_DNA"/>
</dbReference>
<comment type="caution">
    <text evidence="2">The sequence shown here is derived from an EMBL/GenBank/DDBJ whole genome shotgun (WGS) entry which is preliminary data.</text>
</comment>
<dbReference type="Proteomes" id="UP000272490">
    <property type="component" value="Unassembled WGS sequence"/>
</dbReference>